<dbReference type="AlphaFoldDB" id="X0TUE8"/>
<comment type="caution">
    <text evidence="1">The sequence shown here is derived from an EMBL/GenBank/DDBJ whole genome shotgun (WGS) entry which is preliminary data.</text>
</comment>
<reference evidence="1" key="1">
    <citation type="journal article" date="2014" name="Front. Microbiol.">
        <title>High frequency of phylogenetically diverse reductive dehalogenase-homologous genes in deep subseafloor sedimentary metagenomes.</title>
        <authorList>
            <person name="Kawai M."/>
            <person name="Futagami T."/>
            <person name="Toyoda A."/>
            <person name="Takaki Y."/>
            <person name="Nishi S."/>
            <person name="Hori S."/>
            <person name="Arai W."/>
            <person name="Tsubouchi T."/>
            <person name="Morono Y."/>
            <person name="Uchiyama I."/>
            <person name="Ito T."/>
            <person name="Fujiyama A."/>
            <person name="Inagaki F."/>
            <person name="Takami H."/>
        </authorList>
    </citation>
    <scope>NUCLEOTIDE SEQUENCE</scope>
    <source>
        <strain evidence="1">Expedition CK06-06</strain>
    </source>
</reference>
<protein>
    <submittedName>
        <fullName evidence="1">Uncharacterized protein</fullName>
    </submittedName>
</protein>
<feature type="non-terminal residue" evidence="1">
    <location>
        <position position="58"/>
    </location>
</feature>
<proteinExistence type="predicted"/>
<organism evidence="1">
    <name type="scientific">marine sediment metagenome</name>
    <dbReference type="NCBI Taxonomy" id="412755"/>
    <lineage>
        <taxon>unclassified sequences</taxon>
        <taxon>metagenomes</taxon>
        <taxon>ecological metagenomes</taxon>
    </lineage>
</organism>
<sequence>MSCLVVAACAHAERFGMLIGRGPIPYLQGEPIIVAEGRLTAGDYANPTWGDYTGDGKA</sequence>
<evidence type="ECO:0000313" key="1">
    <source>
        <dbReference type="EMBL" id="GAF96844.1"/>
    </source>
</evidence>
<dbReference type="EMBL" id="BARS01016014">
    <property type="protein sequence ID" value="GAF96844.1"/>
    <property type="molecule type" value="Genomic_DNA"/>
</dbReference>
<accession>X0TUE8</accession>
<name>X0TUE8_9ZZZZ</name>
<gene>
    <name evidence="1" type="ORF">S01H1_26419</name>
</gene>